<comment type="caution">
    <text evidence="1">The sequence shown here is derived from an EMBL/GenBank/DDBJ whole genome shotgun (WGS) entry which is preliminary data.</text>
</comment>
<reference evidence="1 2" key="1">
    <citation type="submission" date="2022-10" db="EMBL/GenBank/DDBJ databases">
        <title>Sphingomonas sp.</title>
        <authorList>
            <person name="Jin C."/>
        </authorList>
    </citation>
    <scope>NUCLEOTIDE SEQUENCE [LARGE SCALE GENOMIC DNA]</scope>
    <source>
        <strain evidence="1 2">BN140010</strain>
    </source>
</reference>
<dbReference type="Pfam" id="PF11836">
    <property type="entry name" value="Phage_TAC_11"/>
    <property type="match status" value="1"/>
</dbReference>
<dbReference type="EMBL" id="JAPDOB010000002">
    <property type="protein sequence ID" value="MCW3798623.1"/>
    <property type="molecule type" value="Genomic_DNA"/>
</dbReference>
<dbReference type="Proteomes" id="UP001526246">
    <property type="component" value="Unassembled WGS sequence"/>
</dbReference>
<sequence>MRANPQRGEASLRVGGETILVRPTFAALVAAEEELGSLLGLIERASESKLKLVEMVALLDHLTTSRPSGITRERIGEAVTAAGLVNVTPILKVILAQILQGAAG</sequence>
<dbReference type="RefSeq" id="WP_264883556.1">
    <property type="nucleotide sequence ID" value="NZ_JAPDOB010000002.1"/>
</dbReference>
<dbReference type="InterPro" id="IPR021791">
    <property type="entry name" value="Phage_TAC_11"/>
</dbReference>
<proteinExistence type="predicted"/>
<protein>
    <submittedName>
        <fullName evidence="1">Gene transfer agent family protein</fullName>
    </submittedName>
</protein>
<keyword evidence="2" id="KW-1185">Reference proteome</keyword>
<organism evidence="1 2">
    <name type="scientific">Sphingomonas arvum</name>
    <dbReference type="NCBI Taxonomy" id="2992113"/>
    <lineage>
        <taxon>Bacteria</taxon>
        <taxon>Pseudomonadati</taxon>
        <taxon>Pseudomonadota</taxon>
        <taxon>Alphaproteobacteria</taxon>
        <taxon>Sphingomonadales</taxon>
        <taxon>Sphingomonadaceae</taxon>
        <taxon>Sphingomonas</taxon>
    </lineage>
</organism>
<evidence type="ECO:0000313" key="2">
    <source>
        <dbReference type="Proteomes" id="UP001526246"/>
    </source>
</evidence>
<name>A0ABT3JHR2_9SPHN</name>
<accession>A0ABT3JHR2</accession>
<evidence type="ECO:0000313" key="1">
    <source>
        <dbReference type="EMBL" id="MCW3798623.1"/>
    </source>
</evidence>
<gene>
    <name evidence="1" type="ORF">OMW55_12480</name>
</gene>